<dbReference type="EMBL" id="APRW01000009">
    <property type="protein sequence ID" value="ENX22536.1"/>
    <property type="molecule type" value="Genomic_DNA"/>
</dbReference>
<dbReference type="Proteomes" id="UP000013173">
    <property type="component" value="Unassembled WGS sequence"/>
</dbReference>
<evidence type="ECO:0000313" key="3">
    <source>
        <dbReference type="Proteomes" id="UP000013173"/>
    </source>
</evidence>
<dbReference type="InterPro" id="IPR003462">
    <property type="entry name" value="ODC_Mu_crystall"/>
</dbReference>
<dbReference type="Gene3D" id="3.40.50.720">
    <property type="entry name" value="NAD(P)-binding Rossmann-like Domain"/>
    <property type="match status" value="1"/>
</dbReference>
<sequence>MNFLDDAQVRNTINWQEAVAALRNGHLLPRAQLHDVLIGPPQAMLLNRTARIEGLGYGVKVESVFNENASKGLPNTHGAVLAYSPDNGILRGVIDSHVITDFKTATDSVLGASLLARPESKHLVIIGAGRVAKNLSQAYSALFPQLEKISIWARQIEQATKLVDELKRLGLPIHVASDLPATLATADIVSSATMATQPIILGEWIRSGTHVDLIGAFTPDMREADDELIARANLYVDNLETTQHVGEITIPMKAGAIPSDHVMGDLYDLVKIDRPYSKPNHDITVFKNGGGAHLDLMIADCVLKKMGQ</sequence>
<dbReference type="AlphaFoldDB" id="N9PXY5"/>
<dbReference type="Pfam" id="PF02423">
    <property type="entry name" value="OCD_Mu_crystall"/>
    <property type="match status" value="1"/>
</dbReference>
<name>N9PXY5_9GAMM</name>
<dbReference type="PATRIC" id="fig|1217706.3.peg.1720"/>
<dbReference type="GO" id="GO:0005737">
    <property type="term" value="C:cytoplasm"/>
    <property type="evidence" value="ECO:0007669"/>
    <property type="project" value="TreeGrafter"/>
</dbReference>
<reference evidence="2 3" key="1">
    <citation type="submission" date="2013-02" db="EMBL/GenBank/DDBJ databases">
        <title>The Genome Sequence of Acinetobacter sp. NIPH 2168.</title>
        <authorList>
            <consortium name="The Broad Institute Genome Sequencing Platform"/>
            <consortium name="The Broad Institute Genome Sequencing Center for Infectious Disease"/>
            <person name="Cerqueira G."/>
            <person name="Feldgarden M."/>
            <person name="Courvalin P."/>
            <person name="Perichon B."/>
            <person name="Grillot-Courvalin C."/>
            <person name="Clermont D."/>
            <person name="Rocha E."/>
            <person name="Yoon E.-J."/>
            <person name="Nemec A."/>
            <person name="Walker B."/>
            <person name="Young S.K."/>
            <person name="Zeng Q."/>
            <person name="Gargeya S."/>
            <person name="Fitzgerald M."/>
            <person name="Haas B."/>
            <person name="Abouelleil A."/>
            <person name="Alvarado L."/>
            <person name="Arachchi H.M."/>
            <person name="Berlin A.M."/>
            <person name="Chapman S.B."/>
            <person name="Dewar J."/>
            <person name="Goldberg J."/>
            <person name="Griggs A."/>
            <person name="Gujja S."/>
            <person name="Hansen M."/>
            <person name="Howarth C."/>
            <person name="Imamovic A."/>
            <person name="Larimer J."/>
            <person name="McCowan C."/>
            <person name="Murphy C."/>
            <person name="Neiman D."/>
            <person name="Pearson M."/>
            <person name="Priest M."/>
            <person name="Roberts A."/>
            <person name="Saif S."/>
            <person name="Shea T."/>
            <person name="Sisk P."/>
            <person name="Sykes S."/>
            <person name="Wortman J."/>
            <person name="Nusbaum C."/>
            <person name="Birren B."/>
        </authorList>
    </citation>
    <scope>NUCLEOTIDE SEQUENCE [LARGE SCALE GENOMIC DNA]</scope>
    <source>
        <strain evidence="2 3">NIPH 2168</strain>
    </source>
</reference>
<dbReference type="InterPro" id="IPR023401">
    <property type="entry name" value="ODC_N"/>
</dbReference>
<dbReference type="PIRSF" id="PIRSF001439">
    <property type="entry name" value="CryM"/>
    <property type="match status" value="1"/>
</dbReference>
<dbReference type="RefSeq" id="WP_005257615.1">
    <property type="nucleotide sequence ID" value="NZ_BMDR01000001.1"/>
</dbReference>
<proteinExistence type="inferred from homology"/>
<dbReference type="InterPro" id="IPR036291">
    <property type="entry name" value="NAD(P)-bd_dom_sf"/>
</dbReference>
<dbReference type="GO" id="GO:0019752">
    <property type="term" value="P:carboxylic acid metabolic process"/>
    <property type="evidence" value="ECO:0007669"/>
    <property type="project" value="UniProtKB-ARBA"/>
</dbReference>
<evidence type="ECO:0000256" key="1">
    <source>
        <dbReference type="ARBA" id="ARBA00008903"/>
    </source>
</evidence>
<dbReference type="SUPFAM" id="SSF51735">
    <property type="entry name" value="NAD(P)-binding Rossmann-fold domains"/>
    <property type="match status" value="1"/>
</dbReference>
<evidence type="ECO:0000313" key="2">
    <source>
        <dbReference type="EMBL" id="ENX22536.1"/>
    </source>
</evidence>
<comment type="caution">
    <text evidence="2">The sequence shown here is derived from an EMBL/GenBank/DDBJ whole genome shotgun (WGS) entry which is preliminary data.</text>
</comment>
<dbReference type="FunFam" id="3.40.50.720:FF:000311">
    <property type="entry name" value="Ornithine cyclodeaminase"/>
    <property type="match status" value="1"/>
</dbReference>
<accession>N9PXY5</accession>
<gene>
    <name evidence="2" type="ORF">F892_01778</name>
</gene>
<organism evidence="2 3">
    <name type="scientific">Acinetobacter vivianii</name>
    <dbReference type="NCBI Taxonomy" id="1776742"/>
    <lineage>
        <taxon>Bacteria</taxon>
        <taxon>Pseudomonadati</taxon>
        <taxon>Pseudomonadota</taxon>
        <taxon>Gammaproteobacteria</taxon>
        <taxon>Moraxellales</taxon>
        <taxon>Moraxellaceae</taxon>
        <taxon>Acinetobacter</taxon>
    </lineage>
</organism>
<dbReference type="GeneID" id="303682190"/>
<comment type="similarity">
    <text evidence="1">Belongs to the ornithine cyclodeaminase/mu-crystallin family.</text>
</comment>
<dbReference type="PANTHER" id="PTHR13812:SF19">
    <property type="entry name" value="KETIMINE REDUCTASE MU-CRYSTALLIN"/>
    <property type="match status" value="1"/>
</dbReference>
<evidence type="ECO:0008006" key="4">
    <source>
        <dbReference type="Google" id="ProtNLM"/>
    </source>
</evidence>
<dbReference type="GO" id="GO:0016491">
    <property type="term" value="F:oxidoreductase activity"/>
    <property type="evidence" value="ECO:0007669"/>
    <property type="project" value="UniProtKB-ARBA"/>
</dbReference>
<dbReference type="OrthoDB" id="9809203at2"/>
<protein>
    <recommendedName>
        <fullName evidence="4">Ornithine cyclodeaminase</fullName>
    </recommendedName>
</protein>
<dbReference type="Gene3D" id="3.30.1780.10">
    <property type="entry name" value="ornithine cyclodeaminase, domain 1"/>
    <property type="match status" value="1"/>
</dbReference>
<keyword evidence="3" id="KW-1185">Reference proteome</keyword>
<dbReference type="PANTHER" id="PTHR13812">
    <property type="entry name" value="KETIMINE REDUCTASE MU-CRYSTALLIN"/>
    <property type="match status" value="1"/>
</dbReference>
<dbReference type="HOGENOM" id="CLU_042088_1_2_6"/>